<dbReference type="EMBL" id="CM039172">
    <property type="protein sequence ID" value="KAH9778495.1"/>
    <property type="molecule type" value="Genomic_DNA"/>
</dbReference>
<gene>
    <name evidence="1" type="ORF">KPL71_007375</name>
</gene>
<name>A0ACB8LZS2_CITSI</name>
<evidence type="ECO:0000313" key="2">
    <source>
        <dbReference type="Proteomes" id="UP000829398"/>
    </source>
</evidence>
<accession>A0ACB8LZS2</accession>
<protein>
    <submittedName>
        <fullName evidence="1">tRNA-specific adenosine deaminase TAD3</fullName>
    </submittedName>
</protein>
<organism evidence="1 2">
    <name type="scientific">Citrus sinensis</name>
    <name type="common">Sweet orange</name>
    <name type="synonym">Citrus aurantium var. sinensis</name>
    <dbReference type="NCBI Taxonomy" id="2711"/>
    <lineage>
        <taxon>Eukaryota</taxon>
        <taxon>Viridiplantae</taxon>
        <taxon>Streptophyta</taxon>
        <taxon>Embryophyta</taxon>
        <taxon>Tracheophyta</taxon>
        <taxon>Spermatophyta</taxon>
        <taxon>Magnoliopsida</taxon>
        <taxon>eudicotyledons</taxon>
        <taxon>Gunneridae</taxon>
        <taxon>Pentapetalae</taxon>
        <taxon>rosids</taxon>
        <taxon>malvids</taxon>
        <taxon>Sapindales</taxon>
        <taxon>Rutaceae</taxon>
        <taxon>Aurantioideae</taxon>
        <taxon>Citrus</taxon>
    </lineage>
</organism>
<evidence type="ECO:0000313" key="1">
    <source>
        <dbReference type="EMBL" id="KAH9778495.1"/>
    </source>
</evidence>
<dbReference type="Proteomes" id="UP000829398">
    <property type="component" value="Chromosome 3"/>
</dbReference>
<keyword evidence="2" id="KW-1185">Reference proteome</keyword>
<reference evidence="2" key="1">
    <citation type="journal article" date="2023" name="Hortic. Res.">
        <title>A chromosome-level phased genome enabling allele-level studies in sweet orange: a case study on citrus Huanglongbing tolerance.</title>
        <authorList>
            <person name="Wu B."/>
            <person name="Yu Q."/>
            <person name="Deng Z."/>
            <person name="Duan Y."/>
            <person name="Luo F."/>
            <person name="Gmitter F. Jr."/>
        </authorList>
    </citation>
    <scope>NUCLEOTIDE SEQUENCE [LARGE SCALE GENOMIC DNA]</scope>
    <source>
        <strain evidence="2">cv. Valencia</strain>
    </source>
</reference>
<sequence length="629" mass="70443">MIVDEWVVVEAVNRGGLQRIERWIFVVVQQLFWLVSHGYGDGMVVLWHRTTPPAHSCATALRRQPIAEPRHATPRHAVSAPLVVSLSSHQSSLSRSSSHCPPVVSLSRRQQSVFTRQRRSSQPPTSNATRFRGFHLVGHHGNCKWVANQTETHKNRTENLSAYPYLQSPKNLSWRNKAVILEMDKWQIIHIPNKPAIPPNQQPTVNVFASMVEPKLANTIIRRLNQVAPLENLRHVKRIQKKFLEGGKTQLSMILCLADENDNRMNSLPQDVQELVNSYQLSPFITKVCKNAALSKEEWEEQCKLWPTSYHPPTYNIDGITSFNEDDSQSIFSFMKSAVELAKSGDGSIVNAAVIVDPSIKQEIASACDQICCCSISTEKNSLESCSEQPEVLSSDLFSNGESNHTSLPPNDFPSETRKSYSGVSCLNPWQWAQENSHTTSCYWHPLRHAAMAAIQSSAARDRLLFPGMGHEGDKPNGVHTIQPTSIGILLRANVKFCLFLCYYFQSIKSAGAGRAVENSEELDPSAGGFHPESARPYLCTGYDIYLVWEPCVMCAMALVHQRIRRIFYAFPNPNEGALGSVHRLQGEKSLNHHYAVFRVLLPKEILNKNEVVAARTSTTNTNATTVCQ</sequence>
<proteinExistence type="predicted"/>
<comment type="caution">
    <text evidence="1">The sequence shown here is derived from an EMBL/GenBank/DDBJ whole genome shotgun (WGS) entry which is preliminary data.</text>
</comment>